<sequence length="181" mass="19916">MCPHLFRRQRGLHRQLIAVFFLILFEYFVDAAPALLPASTEPLNLNTGLKEKGHKLFCQALSTLVSPSRNSIRPAQLVASFNKRSILTKIPPWVKWSMQKSPGTATVNRKSPNGYEFENDRIIRNANGISARETAAYPSAGSITTTQSGSVPGGSSKRKNVVCFFNPVSCFGRRASTGSKM</sequence>
<proteinExistence type="predicted"/>
<evidence type="ECO:0000256" key="1">
    <source>
        <dbReference type="SAM" id="SignalP"/>
    </source>
</evidence>
<name>A0A1W0XF37_HYPEX</name>
<gene>
    <name evidence="2" type="ORF">BV898_00175</name>
</gene>
<dbReference type="AlphaFoldDB" id="A0A1W0XF37"/>
<keyword evidence="1" id="KW-0732">Signal</keyword>
<evidence type="ECO:0000313" key="2">
    <source>
        <dbReference type="EMBL" id="OQV26045.1"/>
    </source>
</evidence>
<reference evidence="3" key="1">
    <citation type="submission" date="2017-01" db="EMBL/GenBank/DDBJ databases">
        <title>Comparative genomics of anhydrobiosis in the tardigrade Hypsibius dujardini.</title>
        <authorList>
            <person name="Yoshida Y."/>
            <person name="Koutsovoulos G."/>
            <person name="Laetsch D."/>
            <person name="Stevens L."/>
            <person name="Kumar S."/>
            <person name="Horikawa D."/>
            <person name="Ishino K."/>
            <person name="Komine S."/>
            <person name="Tomita M."/>
            <person name="Blaxter M."/>
            <person name="Arakawa K."/>
        </authorList>
    </citation>
    <scope>NUCLEOTIDE SEQUENCE [LARGE SCALE GENOMIC DNA]</scope>
    <source>
        <strain evidence="3">Z151</strain>
    </source>
</reference>
<dbReference type="Proteomes" id="UP000192578">
    <property type="component" value="Unassembled WGS sequence"/>
</dbReference>
<keyword evidence="3" id="KW-1185">Reference proteome</keyword>
<accession>A0A1W0XF37</accession>
<dbReference type="EMBL" id="MTYJ01000001">
    <property type="protein sequence ID" value="OQV26045.1"/>
    <property type="molecule type" value="Genomic_DNA"/>
</dbReference>
<organism evidence="2 3">
    <name type="scientific">Hypsibius exemplaris</name>
    <name type="common">Freshwater tardigrade</name>
    <dbReference type="NCBI Taxonomy" id="2072580"/>
    <lineage>
        <taxon>Eukaryota</taxon>
        <taxon>Metazoa</taxon>
        <taxon>Ecdysozoa</taxon>
        <taxon>Tardigrada</taxon>
        <taxon>Eutardigrada</taxon>
        <taxon>Parachela</taxon>
        <taxon>Hypsibioidea</taxon>
        <taxon>Hypsibiidae</taxon>
        <taxon>Hypsibius</taxon>
    </lineage>
</organism>
<protein>
    <submittedName>
        <fullName evidence="2">Uncharacterized protein</fullName>
    </submittedName>
</protein>
<feature type="chain" id="PRO_5012912903" evidence="1">
    <location>
        <begin position="32"/>
        <end position="181"/>
    </location>
</feature>
<feature type="signal peptide" evidence="1">
    <location>
        <begin position="1"/>
        <end position="31"/>
    </location>
</feature>
<comment type="caution">
    <text evidence="2">The sequence shown here is derived from an EMBL/GenBank/DDBJ whole genome shotgun (WGS) entry which is preliminary data.</text>
</comment>
<dbReference type="OrthoDB" id="10646605at2759"/>
<evidence type="ECO:0000313" key="3">
    <source>
        <dbReference type="Proteomes" id="UP000192578"/>
    </source>
</evidence>